<dbReference type="InterPro" id="IPR003838">
    <property type="entry name" value="ABC3_permease_C"/>
</dbReference>
<dbReference type="PANTHER" id="PTHR30572:SF18">
    <property type="entry name" value="ABC-TYPE MACROLIDE FAMILY EXPORT SYSTEM PERMEASE COMPONENT 2"/>
    <property type="match status" value="1"/>
</dbReference>
<dbReference type="Proteomes" id="UP000751614">
    <property type="component" value="Unassembled WGS sequence"/>
</dbReference>
<feature type="transmembrane region" description="Helical" evidence="6">
    <location>
        <begin position="283"/>
        <end position="305"/>
    </location>
</feature>
<feature type="domain" description="MacB-like periplasmic core" evidence="8">
    <location>
        <begin position="435"/>
        <end position="637"/>
    </location>
</feature>
<keyword evidence="2" id="KW-1003">Cell membrane</keyword>
<evidence type="ECO:0000313" key="10">
    <source>
        <dbReference type="Proteomes" id="UP000751614"/>
    </source>
</evidence>
<evidence type="ECO:0000256" key="3">
    <source>
        <dbReference type="ARBA" id="ARBA00022692"/>
    </source>
</evidence>
<sequence length="793" mass="88489">MFRNYLKIAFRNLAKRKVFTSINILGLAIGITCAALILLWIEDEINFDKVFPKQDQIYYVPTNQTFDGEVYTFYSTPGPLAQDLKDEIPEITKSATTSRGEILLKEGDQGINRAGRFVGSDFLDIFSLHFLAGNVQGFLNRPDAIILSQKTAQALFGENTNALNRVLQVNGKHSFTVTGVIEDLPQNVTFGFEWLLPIESYGFGEEDLSWARVYGNNFADTFVELSPNANFTEVDKKVRAMIPSKMKDSENTSKTYAFLHSIKDWHLHSNFSDGKKVGGQITFVRLMLLIAFIILLIACINFMNLSTAQSEKRGKEVGVRKVLGSDKRKLIAQFIVEAIMIASLASVVSVFTLVIVLPFFNTLVEKQLELKLFSPGHLFSLAGITLMCGLLAGWYPSLYLSSFRPVQILKGLQRKKGGTAIIRKGLVIMQFTASIIFIISTIIVYKQVQHAKERDLGYDKENLINIPVTGDIIKNFAPIEQDMISSGTVENVSLINSGVLSSGDNGSGLTWQGGMDTKDILVRFRYISPSFFETVGIELLEGHGFKENMAADSTNTIITQSFARLMGEESAIGKTIQGYETTYNVVGVVNDFRYGNLYSNGSTGPVMFFNKPEWARQMYIKTKSGIAMTETLQSIEEVLKKYNPVFPFEYRFENDLFNARFKNEELIGSLSKIFSVLAICIACLGLFGLAAFTAEQRKKEIGVRKVLGANVLGIVQLLSKDFMKLVLVALVIAFPLAYYIMSNWLRDFAYRIDISWIVFVMAGTISVFIALLTVSFQAIKSATANPVKSLRTE</sequence>
<evidence type="ECO:0000256" key="6">
    <source>
        <dbReference type="SAM" id="Phobius"/>
    </source>
</evidence>
<evidence type="ECO:0000256" key="1">
    <source>
        <dbReference type="ARBA" id="ARBA00004651"/>
    </source>
</evidence>
<accession>A0ABY2WKP7</accession>
<proteinExistence type="predicted"/>
<feature type="domain" description="ABC3 transporter permease C-terminal" evidence="7">
    <location>
        <begin position="673"/>
        <end position="786"/>
    </location>
</feature>
<dbReference type="PANTHER" id="PTHR30572">
    <property type="entry name" value="MEMBRANE COMPONENT OF TRANSPORTER-RELATED"/>
    <property type="match status" value="1"/>
</dbReference>
<dbReference type="Pfam" id="PF12704">
    <property type="entry name" value="MacB_PCD"/>
    <property type="match status" value="2"/>
</dbReference>
<feature type="transmembrane region" description="Helical" evidence="6">
    <location>
        <begin position="377"/>
        <end position="400"/>
    </location>
</feature>
<feature type="domain" description="MacB-like periplasmic core" evidence="8">
    <location>
        <begin position="20"/>
        <end position="240"/>
    </location>
</feature>
<feature type="transmembrane region" description="Helical" evidence="6">
    <location>
        <begin position="722"/>
        <end position="742"/>
    </location>
</feature>
<name>A0ABY2WKP7_9FLAO</name>
<keyword evidence="4 6" id="KW-1133">Transmembrane helix</keyword>
<keyword evidence="10" id="KW-1185">Reference proteome</keyword>
<comment type="subcellular location">
    <subcellularLocation>
        <location evidence="1">Cell membrane</location>
        <topology evidence="1">Multi-pass membrane protein</topology>
    </subcellularLocation>
</comment>
<evidence type="ECO:0000256" key="4">
    <source>
        <dbReference type="ARBA" id="ARBA00022989"/>
    </source>
</evidence>
<reference evidence="9 10" key="1">
    <citation type="submission" date="2019-05" db="EMBL/GenBank/DDBJ databases">
        <title>Flagellimonas sp. AsT0115, sp. nov., isolated from a marine red algae, Asparagopsis taxiformis.</title>
        <authorList>
            <person name="Kim J."/>
            <person name="Jeong S.E."/>
            <person name="Jeon C.O."/>
        </authorList>
    </citation>
    <scope>NUCLEOTIDE SEQUENCE [LARGE SCALE GENOMIC DNA]</scope>
    <source>
        <strain evidence="9 10">AsT0115</strain>
    </source>
</reference>
<comment type="caution">
    <text evidence="9">The sequence shown here is derived from an EMBL/GenBank/DDBJ whole genome shotgun (WGS) entry which is preliminary data.</text>
</comment>
<dbReference type="InterPro" id="IPR025857">
    <property type="entry name" value="MacB_PCD"/>
</dbReference>
<organism evidence="9 10">
    <name type="scientific">Flagellimonas algicola</name>
    <dbReference type="NCBI Taxonomy" id="2583815"/>
    <lineage>
        <taxon>Bacteria</taxon>
        <taxon>Pseudomonadati</taxon>
        <taxon>Bacteroidota</taxon>
        <taxon>Flavobacteriia</taxon>
        <taxon>Flavobacteriales</taxon>
        <taxon>Flavobacteriaceae</taxon>
        <taxon>Flagellimonas</taxon>
    </lineage>
</organism>
<evidence type="ECO:0000259" key="7">
    <source>
        <dbReference type="Pfam" id="PF02687"/>
    </source>
</evidence>
<evidence type="ECO:0000256" key="5">
    <source>
        <dbReference type="ARBA" id="ARBA00023136"/>
    </source>
</evidence>
<feature type="transmembrane region" description="Helical" evidence="6">
    <location>
        <begin position="421"/>
        <end position="445"/>
    </location>
</feature>
<evidence type="ECO:0000259" key="8">
    <source>
        <dbReference type="Pfam" id="PF12704"/>
    </source>
</evidence>
<protein>
    <submittedName>
        <fullName evidence="9">FtsX-like permease family protein</fullName>
    </submittedName>
</protein>
<dbReference type="RefSeq" id="WP_138837113.1">
    <property type="nucleotide sequence ID" value="NZ_VCNI01000002.1"/>
</dbReference>
<dbReference type="Pfam" id="PF02687">
    <property type="entry name" value="FtsX"/>
    <property type="match status" value="2"/>
</dbReference>
<dbReference type="EMBL" id="VCNI01000002">
    <property type="protein sequence ID" value="TMU55202.1"/>
    <property type="molecule type" value="Genomic_DNA"/>
</dbReference>
<feature type="transmembrane region" description="Helical" evidence="6">
    <location>
        <begin position="754"/>
        <end position="779"/>
    </location>
</feature>
<dbReference type="InterPro" id="IPR050250">
    <property type="entry name" value="Macrolide_Exporter_MacB"/>
</dbReference>
<evidence type="ECO:0000313" key="9">
    <source>
        <dbReference type="EMBL" id="TMU55202.1"/>
    </source>
</evidence>
<gene>
    <name evidence="9" type="ORF">FGG15_13545</name>
</gene>
<keyword evidence="5 6" id="KW-0472">Membrane</keyword>
<feature type="domain" description="ABC3 transporter permease C-terminal" evidence="7">
    <location>
        <begin position="289"/>
        <end position="402"/>
    </location>
</feature>
<keyword evidence="3 6" id="KW-0812">Transmembrane</keyword>
<feature type="transmembrane region" description="Helical" evidence="6">
    <location>
        <begin position="673"/>
        <end position="694"/>
    </location>
</feature>
<feature type="transmembrane region" description="Helical" evidence="6">
    <location>
        <begin position="21"/>
        <end position="41"/>
    </location>
</feature>
<feature type="transmembrane region" description="Helical" evidence="6">
    <location>
        <begin position="330"/>
        <end position="357"/>
    </location>
</feature>
<evidence type="ECO:0000256" key="2">
    <source>
        <dbReference type="ARBA" id="ARBA00022475"/>
    </source>
</evidence>